<evidence type="ECO:0000256" key="1">
    <source>
        <dbReference type="SAM" id="MobiDB-lite"/>
    </source>
</evidence>
<dbReference type="Proteomes" id="UP000034680">
    <property type="component" value="Unassembled WGS sequence"/>
</dbReference>
<dbReference type="EMBL" id="LCUC01000042">
    <property type="protein sequence ID" value="KKY38928.1"/>
    <property type="molecule type" value="Genomic_DNA"/>
</dbReference>
<accession>A0A0G2HW11</accession>
<organism evidence="2 3">
    <name type="scientific">Diaporthe ampelina</name>
    <dbReference type="NCBI Taxonomy" id="1214573"/>
    <lineage>
        <taxon>Eukaryota</taxon>
        <taxon>Fungi</taxon>
        <taxon>Dikarya</taxon>
        <taxon>Ascomycota</taxon>
        <taxon>Pezizomycotina</taxon>
        <taxon>Sordariomycetes</taxon>
        <taxon>Sordariomycetidae</taxon>
        <taxon>Diaporthales</taxon>
        <taxon>Diaporthaceae</taxon>
        <taxon>Diaporthe</taxon>
    </lineage>
</organism>
<dbReference type="STRING" id="1214573.A0A0G2HW11"/>
<evidence type="ECO:0000313" key="3">
    <source>
        <dbReference type="Proteomes" id="UP000034680"/>
    </source>
</evidence>
<feature type="region of interest" description="Disordered" evidence="1">
    <location>
        <begin position="127"/>
        <end position="206"/>
    </location>
</feature>
<dbReference type="AlphaFoldDB" id="A0A0G2HW11"/>
<protein>
    <submittedName>
        <fullName evidence="2">Uncharacterized protein</fullName>
    </submittedName>
</protein>
<gene>
    <name evidence="2" type="ORF">UCDDA912_g01063</name>
</gene>
<evidence type="ECO:0000313" key="2">
    <source>
        <dbReference type="EMBL" id="KKY38928.1"/>
    </source>
</evidence>
<feature type="compositionally biased region" description="Polar residues" evidence="1">
    <location>
        <begin position="188"/>
        <end position="200"/>
    </location>
</feature>
<feature type="region of interest" description="Disordered" evidence="1">
    <location>
        <begin position="218"/>
        <end position="267"/>
    </location>
</feature>
<feature type="region of interest" description="Disordered" evidence="1">
    <location>
        <begin position="52"/>
        <end position="115"/>
    </location>
</feature>
<comment type="caution">
    <text evidence="2">The sequence shown here is derived from an EMBL/GenBank/DDBJ whole genome shotgun (WGS) entry which is preliminary data.</text>
</comment>
<keyword evidence="3" id="KW-1185">Reference proteome</keyword>
<dbReference type="OrthoDB" id="5151921at2759"/>
<proteinExistence type="predicted"/>
<sequence length="267" mass="29034">MLALCLINKRHLLLQMQRRPQRIMVNNVPLLNPSSRARQYLMQVLSSQSLRTRVPKEYQQKQQQQQDAVAHSIDRSPAQESSGEPEAKFAGPLSNGSPETKPAAKAEQSPAQQGFVVDVPPVIIEPATATTPSAPSPGPRVSTSKSTSPEEVEPPSPTDSELGKKRKSDSSGNTREGEDGINGGAANGVNSSKPMQTSQEIFEEHKRKQLVRDMEEKIALNPTEPDSMVMLGPGGKKKGDDAPLMSATSYPGQEWNPYGDAWIDDDL</sequence>
<reference evidence="2 3" key="1">
    <citation type="submission" date="2015-05" db="EMBL/GenBank/DDBJ databases">
        <title>Distinctive expansion of gene families associated with plant cell wall degradation and secondary metabolism in the genomes of grapevine trunk pathogens.</title>
        <authorList>
            <person name="Lawrence D.P."/>
            <person name="Travadon R."/>
            <person name="Rolshausen P.E."/>
            <person name="Baumgartner K."/>
        </authorList>
    </citation>
    <scope>NUCLEOTIDE SEQUENCE [LARGE SCALE GENOMIC DNA]</scope>
    <source>
        <strain evidence="2">DA912</strain>
    </source>
</reference>
<reference evidence="2 3" key="2">
    <citation type="submission" date="2015-05" db="EMBL/GenBank/DDBJ databases">
        <authorList>
            <person name="Morales-Cruz A."/>
            <person name="Amrine K.C."/>
            <person name="Cantu D."/>
        </authorList>
    </citation>
    <scope>NUCLEOTIDE SEQUENCE [LARGE SCALE GENOMIC DNA]</scope>
    <source>
        <strain evidence="2">DA912</strain>
    </source>
</reference>
<name>A0A0G2HW11_9PEZI</name>